<accession>A0ABV9RH24</accession>
<feature type="transmembrane region" description="Helical" evidence="1">
    <location>
        <begin position="24"/>
        <end position="44"/>
    </location>
</feature>
<gene>
    <name evidence="2" type="ORF">ACFPEL_09495</name>
</gene>
<evidence type="ECO:0000313" key="2">
    <source>
        <dbReference type="EMBL" id="MFC4832642.1"/>
    </source>
</evidence>
<dbReference type="EMBL" id="JBHSIM010000020">
    <property type="protein sequence ID" value="MFC4832642.1"/>
    <property type="molecule type" value="Genomic_DNA"/>
</dbReference>
<evidence type="ECO:0000313" key="3">
    <source>
        <dbReference type="Proteomes" id="UP001595909"/>
    </source>
</evidence>
<evidence type="ECO:0000256" key="1">
    <source>
        <dbReference type="SAM" id="Phobius"/>
    </source>
</evidence>
<protein>
    <submittedName>
        <fullName evidence="2">DUF6069 family protein</fullName>
    </submittedName>
</protein>
<keyword evidence="1" id="KW-1133">Transmembrane helix</keyword>
<dbReference type="Proteomes" id="UP001595909">
    <property type="component" value="Unassembled WGS sequence"/>
</dbReference>
<feature type="transmembrane region" description="Helical" evidence="1">
    <location>
        <begin position="95"/>
        <end position="114"/>
    </location>
</feature>
<sequence length="142" mass="13950">MSPTTTATVHADDTTAAAPGVGSMLLAGAAATVAASVATAAVAAGGQAIGISTAVAGAPIPTTGFAVLTAIFSVLGLVIATALRRFARHPRTAWVRTTVALTVLSFVPDVLADAAVSTKMLLILTHVVAAAIVIPAVARRLA</sequence>
<proteinExistence type="predicted"/>
<keyword evidence="3" id="KW-1185">Reference proteome</keyword>
<feature type="transmembrane region" description="Helical" evidence="1">
    <location>
        <begin position="120"/>
        <end position="138"/>
    </location>
</feature>
<feature type="transmembrane region" description="Helical" evidence="1">
    <location>
        <begin position="64"/>
        <end position="83"/>
    </location>
</feature>
<dbReference type="RefSeq" id="WP_274191538.1">
    <property type="nucleotide sequence ID" value="NZ_BAABHN010000020.1"/>
</dbReference>
<comment type="caution">
    <text evidence="2">The sequence shown here is derived from an EMBL/GenBank/DDBJ whole genome shotgun (WGS) entry which is preliminary data.</text>
</comment>
<organism evidence="2 3">
    <name type="scientific">Actinomycetospora chibensis</name>
    <dbReference type="NCBI Taxonomy" id="663606"/>
    <lineage>
        <taxon>Bacteria</taxon>
        <taxon>Bacillati</taxon>
        <taxon>Actinomycetota</taxon>
        <taxon>Actinomycetes</taxon>
        <taxon>Pseudonocardiales</taxon>
        <taxon>Pseudonocardiaceae</taxon>
        <taxon>Actinomycetospora</taxon>
    </lineage>
</organism>
<keyword evidence="1" id="KW-0472">Membrane</keyword>
<dbReference type="InterPro" id="IPR045713">
    <property type="entry name" value="DUF6069"/>
</dbReference>
<name>A0ABV9RH24_9PSEU</name>
<reference evidence="3" key="1">
    <citation type="journal article" date="2019" name="Int. J. Syst. Evol. Microbiol.">
        <title>The Global Catalogue of Microorganisms (GCM) 10K type strain sequencing project: providing services to taxonomists for standard genome sequencing and annotation.</title>
        <authorList>
            <consortium name="The Broad Institute Genomics Platform"/>
            <consortium name="The Broad Institute Genome Sequencing Center for Infectious Disease"/>
            <person name="Wu L."/>
            <person name="Ma J."/>
        </authorList>
    </citation>
    <scope>NUCLEOTIDE SEQUENCE [LARGE SCALE GENOMIC DNA]</scope>
    <source>
        <strain evidence="3">CCUG 50347</strain>
    </source>
</reference>
<keyword evidence="1" id="KW-0812">Transmembrane</keyword>
<dbReference type="Pfam" id="PF19545">
    <property type="entry name" value="DUF6069"/>
    <property type="match status" value="1"/>
</dbReference>